<dbReference type="InterPro" id="IPR002293">
    <property type="entry name" value="AA/rel_permease1"/>
</dbReference>
<gene>
    <name evidence="7" type="ORF">FUG_LOCUS331637</name>
</gene>
<feature type="transmembrane region" description="Helical" evidence="6">
    <location>
        <begin position="274"/>
        <end position="293"/>
    </location>
</feature>
<feature type="transmembrane region" description="Helical" evidence="6">
    <location>
        <begin position="120"/>
        <end position="144"/>
    </location>
</feature>
<comment type="subcellular location">
    <subcellularLocation>
        <location evidence="1">Membrane</location>
        <topology evidence="1">Multi-pass membrane protein</topology>
    </subcellularLocation>
</comment>
<keyword evidence="5 6" id="KW-0472">Membrane</keyword>
<evidence type="ECO:0008006" key="8">
    <source>
        <dbReference type="Google" id="ProtNLM"/>
    </source>
</evidence>
<feature type="transmembrane region" description="Helical" evidence="6">
    <location>
        <begin position="195"/>
        <end position="214"/>
    </location>
</feature>
<organism evidence="7">
    <name type="scientific">Gibberella zeae</name>
    <name type="common">Wheat head blight fungus</name>
    <name type="synonym">Fusarium graminearum</name>
    <dbReference type="NCBI Taxonomy" id="5518"/>
    <lineage>
        <taxon>Eukaryota</taxon>
        <taxon>Fungi</taxon>
        <taxon>Dikarya</taxon>
        <taxon>Ascomycota</taxon>
        <taxon>Pezizomycotina</taxon>
        <taxon>Sordariomycetes</taxon>
        <taxon>Hypocreomycetidae</taxon>
        <taxon>Hypocreales</taxon>
        <taxon>Nectriaceae</taxon>
        <taxon>Fusarium</taxon>
    </lineage>
</organism>
<protein>
    <recommendedName>
        <fullName evidence="8">Choline transport protein</fullName>
    </recommendedName>
</protein>
<evidence type="ECO:0000256" key="1">
    <source>
        <dbReference type="ARBA" id="ARBA00004141"/>
    </source>
</evidence>
<feature type="transmembrane region" description="Helical" evidence="6">
    <location>
        <begin position="432"/>
        <end position="454"/>
    </location>
</feature>
<sequence length="542" mass="58650">MKSESTKSPPKSPRELEATESIANGHIIGSGDAGMKKTFSFLGILALGFNISNSWVAIASSLALSIAAGGTVTILYGILVVGFAMICTGFSLAELASVYPTAGGQYHLTSILAPERFSKGLSYTCGMLGVFSWISIGSSIALIVAQTIMALVIQYHPDLTIKSWHYFLLYVAVHVIAVLYNLFLAQRTEWIYKLTFYLTLGLFLVTSIACPSLTNARANSSFVWTTFYNNSELWPDGICFLTGLSGPSFMLIGLDATMHLAEECSAPAKTIPKAIISTVLVGVLTAFAFAVAMCYSTDDFESLLTTPTGCVRSLFFFGFKSKTKASGKSLTNWLANRFPIYALWHQATGSLPGATVLMVTLLCVMMSALNAVHQTASRLTWSFARDDAIVLAKYLKLVHPRLHMPVYALLLNFVFCVIAGALYPASTSAFNAFIGTSAILSQLSITIPIGLIIYRQRSSAYLPASRGFRIPNMAGYFCNIVAVGWTTLVTVIFCFPTVAPITGNNMNYCSVVVAVVFVLGAVNWGCYARTRYQGPRLESLSL</sequence>
<evidence type="ECO:0000256" key="6">
    <source>
        <dbReference type="SAM" id="Phobius"/>
    </source>
</evidence>
<feature type="transmembrane region" description="Helical" evidence="6">
    <location>
        <begin position="351"/>
        <end position="372"/>
    </location>
</feature>
<feature type="transmembrane region" description="Helical" evidence="6">
    <location>
        <begin position="406"/>
        <end position="426"/>
    </location>
</feature>
<dbReference type="GO" id="GO:0022857">
    <property type="term" value="F:transmembrane transporter activity"/>
    <property type="evidence" value="ECO:0007669"/>
    <property type="project" value="InterPro"/>
</dbReference>
<dbReference type="Gene3D" id="1.20.1740.10">
    <property type="entry name" value="Amino acid/polyamine transporter I"/>
    <property type="match status" value="1"/>
</dbReference>
<evidence type="ECO:0000256" key="3">
    <source>
        <dbReference type="ARBA" id="ARBA00022692"/>
    </source>
</evidence>
<feature type="transmembrane region" description="Helical" evidence="6">
    <location>
        <begin position="164"/>
        <end position="183"/>
    </location>
</feature>
<feature type="transmembrane region" description="Helical" evidence="6">
    <location>
        <begin position="474"/>
        <end position="499"/>
    </location>
</feature>
<dbReference type="PIRSF" id="PIRSF006060">
    <property type="entry name" value="AA_transporter"/>
    <property type="match status" value="1"/>
</dbReference>
<dbReference type="PANTHER" id="PTHR45649">
    <property type="entry name" value="AMINO-ACID PERMEASE BAT1"/>
    <property type="match status" value="1"/>
</dbReference>
<keyword evidence="4 6" id="KW-1133">Transmembrane helix</keyword>
<feature type="transmembrane region" description="Helical" evidence="6">
    <location>
        <begin position="234"/>
        <end position="254"/>
    </location>
</feature>
<accession>A0A4E9E3M8</accession>
<feature type="transmembrane region" description="Helical" evidence="6">
    <location>
        <begin position="41"/>
        <end position="68"/>
    </location>
</feature>
<keyword evidence="2" id="KW-0813">Transport</keyword>
<keyword evidence="3 6" id="KW-0812">Transmembrane</keyword>
<dbReference type="GO" id="GO:0016020">
    <property type="term" value="C:membrane"/>
    <property type="evidence" value="ECO:0007669"/>
    <property type="project" value="UniProtKB-SubCell"/>
</dbReference>
<dbReference type="PANTHER" id="PTHR45649:SF24">
    <property type="entry name" value="TRANSPORT PROTEIN, PUTATIVE (AFU_ORTHOLOGUE AFUA_2G15150)-RELATED"/>
    <property type="match status" value="1"/>
</dbReference>
<dbReference type="AlphaFoldDB" id="A0A4E9E3M8"/>
<evidence type="ECO:0000256" key="2">
    <source>
        <dbReference type="ARBA" id="ARBA00022448"/>
    </source>
</evidence>
<feature type="transmembrane region" description="Helical" evidence="6">
    <location>
        <begin position="74"/>
        <end position="99"/>
    </location>
</feature>
<proteinExistence type="predicted"/>
<name>A0A4E9E3M8_GIBZA</name>
<evidence type="ECO:0000256" key="4">
    <source>
        <dbReference type="ARBA" id="ARBA00022989"/>
    </source>
</evidence>
<reference evidence="7" key="1">
    <citation type="submission" date="2019-04" db="EMBL/GenBank/DDBJ databases">
        <authorList>
            <person name="Melise S."/>
            <person name="Noan J."/>
            <person name="Okalmin O."/>
        </authorList>
    </citation>
    <scope>NUCLEOTIDE SEQUENCE</scope>
    <source>
        <strain evidence="7">FN9</strain>
    </source>
</reference>
<feature type="transmembrane region" description="Helical" evidence="6">
    <location>
        <begin position="505"/>
        <end position="527"/>
    </location>
</feature>
<dbReference type="Pfam" id="PF13520">
    <property type="entry name" value="AA_permease_2"/>
    <property type="match status" value="1"/>
</dbReference>
<evidence type="ECO:0000313" key="7">
    <source>
        <dbReference type="EMBL" id="VIO59056.1"/>
    </source>
</evidence>
<dbReference type="EMBL" id="CAAKMV010000137">
    <property type="protein sequence ID" value="VIO59056.1"/>
    <property type="molecule type" value="Genomic_DNA"/>
</dbReference>
<evidence type="ECO:0000256" key="5">
    <source>
        <dbReference type="ARBA" id="ARBA00023136"/>
    </source>
</evidence>